<feature type="domain" description="VWFA" evidence="14">
    <location>
        <begin position="1181"/>
        <end position="1360"/>
    </location>
</feature>
<feature type="compositionally biased region" description="Low complexity" evidence="12">
    <location>
        <begin position="950"/>
        <end position="967"/>
    </location>
</feature>
<dbReference type="EMBL" id="JADWDJ010000013">
    <property type="protein sequence ID" value="KAG5271248.1"/>
    <property type="molecule type" value="Genomic_DNA"/>
</dbReference>
<dbReference type="PANTHER" id="PTHR24020">
    <property type="entry name" value="COLLAGEN ALPHA"/>
    <property type="match status" value="1"/>
</dbReference>
<evidence type="ECO:0000256" key="12">
    <source>
        <dbReference type="SAM" id="MobiDB-lite"/>
    </source>
</evidence>
<dbReference type="FunFam" id="3.40.50.410:FF:000003">
    <property type="entry name" value="Collagen type VI alpha 3 chain"/>
    <property type="match status" value="1"/>
</dbReference>
<keyword evidence="5" id="KW-0677">Repeat</keyword>
<keyword evidence="3" id="KW-0272">Extracellular matrix</keyword>
<dbReference type="SMART" id="SM00327">
    <property type="entry name" value="VWA"/>
    <property type="match status" value="5"/>
</dbReference>
<dbReference type="InterPro" id="IPR008160">
    <property type="entry name" value="Collagen"/>
</dbReference>
<comment type="function">
    <text evidence="10">Collagen VI acts as a cell-binding protein.</text>
</comment>
<dbReference type="FunFam" id="3.40.50.410:FF:000016">
    <property type="entry name" value="Collagen type VI alpha 3 chain"/>
    <property type="match status" value="1"/>
</dbReference>
<evidence type="ECO:0000256" key="5">
    <source>
        <dbReference type="ARBA" id="ARBA00022737"/>
    </source>
</evidence>
<dbReference type="FunFam" id="3.40.50.410:FF:000001">
    <property type="entry name" value="Collagen, type XII, alpha 1"/>
    <property type="match status" value="1"/>
</dbReference>
<dbReference type="PANTHER" id="PTHR24020:SF86">
    <property type="entry name" value="COLLAGEN, TYPE VI, ALPHA 4"/>
    <property type="match status" value="1"/>
</dbReference>
<dbReference type="GO" id="GO:0005589">
    <property type="term" value="C:collagen type VI trimer"/>
    <property type="evidence" value="ECO:0007669"/>
    <property type="project" value="UniProtKB-ARBA"/>
</dbReference>
<feature type="compositionally biased region" description="Gly residues" evidence="12">
    <location>
        <begin position="1111"/>
        <end position="1127"/>
    </location>
</feature>
<evidence type="ECO:0000313" key="15">
    <source>
        <dbReference type="EMBL" id="KAG5271248.1"/>
    </source>
</evidence>
<feature type="domain" description="VWFA" evidence="14">
    <location>
        <begin position="422"/>
        <end position="593"/>
    </location>
</feature>
<evidence type="ECO:0000256" key="1">
    <source>
        <dbReference type="ARBA" id="ARBA00004498"/>
    </source>
</evidence>
<reference evidence="15" key="1">
    <citation type="submission" date="2020-10" db="EMBL/GenBank/DDBJ databases">
        <title>Chromosome-scale genome assembly of the Allis shad, Alosa alosa.</title>
        <authorList>
            <person name="Margot Z."/>
            <person name="Christophe K."/>
            <person name="Cabau C."/>
            <person name="Louis A."/>
            <person name="Berthelot C."/>
            <person name="Parey E."/>
            <person name="Roest Crollius H."/>
            <person name="Montfort J."/>
            <person name="Robinson-Rechavi M."/>
            <person name="Bucao C."/>
            <person name="Bouchez O."/>
            <person name="Gislard M."/>
            <person name="Lluch J."/>
            <person name="Milhes M."/>
            <person name="Lampietro C."/>
            <person name="Lopez Roques C."/>
            <person name="Donnadieu C."/>
            <person name="Braasch I."/>
            <person name="Desvignes T."/>
            <person name="Postlethwait J."/>
            <person name="Bobe J."/>
            <person name="Guiguen Y."/>
        </authorList>
    </citation>
    <scope>NUCLEOTIDE SEQUENCE</scope>
    <source>
        <strain evidence="15">M-15738</strain>
        <tissue evidence="15">Blood</tissue>
    </source>
</reference>
<keyword evidence="6" id="KW-0130">Cell adhesion</keyword>
<name>A0AAV6G7Y7_9TELE</name>
<dbReference type="GO" id="GO:0007155">
    <property type="term" value="P:cell adhesion"/>
    <property type="evidence" value="ECO:0007669"/>
    <property type="project" value="UniProtKB-KW"/>
</dbReference>
<proteinExistence type="inferred from homology"/>
<evidence type="ECO:0000256" key="4">
    <source>
        <dbReference type="ARBA" id="ARBA00022729"/>
    </source>
</evidence>
<dbReference type="FunFam" id="3.40.50.410:FF:000021">
    <property type="entry name" value="Collagen, type VI, alpha 3"/>
    <property type="match status" value="1"/>
</dbReference>
<feature type="region of interest" description="Disordered" evidence="12">
    <location>
        <begin position="822"/>
        <end position="1156"/>
    </location>
</feature>
<dbReference type="SUPFAM" id="SSF53300">
    <property type="entry name" value="vWA-like"/>
    <property type="match status" value="6"/>
</dbReference>
<evidence type="ECO:0000256" key="3">
    <source>
        <dbReference type="ARBA" id="ARBA00022530"/>
    </source>
</evidence>
<dbReference type="CDD" id="cd01450">
    <property type="entry name" value="vWFA_subfamily_ECM"/>
    <property type="match status" value="4"/>
</dbReference>
<feature type="compositionally biased region" description="Gly residues" evidence="12">
    <location>
        <begin position="847"/>
        <end position="856"/>
    </location>
</feature>
<comment type="subcellular location">
    <subcellularLocation>
        <location evidence="1">Secreted</location>
        <location evidence="1">Extracellular space</location>
        <location evidence="1">Extracellular matrix</location>
    </subcellularLocation>
</comment>
<evidence type="ECO:0000256" key="2">
    <source>
        <dbReference type="ARBA" id="ARBA00022525"/>
    </source>
</evidence>
<dbReference type="Pfam" id="PF00092">
    <property type="entry name" value="VWA"/>
    <property type="match status" value="5"/>
</dbReference>
<feature type="compositionally biased region" description="Low complexity" evidence="12">
    <location>
        <begin position="1088"/>
        <end position="1104"/>
    </location>
</feature>
<keyword evidence="2" id="KW-0964">Secreted</keyword>
<comment type="caution">
    <text evidence="15">The sequence shown here is derived from an EMBL/GenBank/DDBJ whole genome shotgun (WGS) entry which is preliminary data.</text>
</comment>
<dbReference type="Proteomes" id="UP000823561">
    <property type="component" value="Chromosome 13"/>
</dbReference>
<evidence type="ECO:0000256" key="8">
    <source>
        <dbReference type="ARBA" id="ARBA00023180"/>
    </source>
</evidence>
<feature type="domain" description="VWFA" evidence="14">
    <location>
        <begin position="31"/>
        <end position="205"/>
    </location>
</feature>
<dbReference type="PROSITE" id="PS50234">
    <property type="entry name" value="VWFA"/>
    <property type="match status" value="5"/>
</dbReference>
<evidence type="ECO:0000256" key="7">
    <source>
        <dbReference type="ARBA" id="ARBA00023119"/>
    </source>
</evidence>
<feature type="compositionally biased region" description="Basic and acidic residues" evidence="12">
    <location>
        <begin position="888"/>
        <end position="900"/>
    </location>
</feature>
<feature type="chain" id="PRO_5043764526" description="VWFA domain-containing protein" evidence="13">
    <location>
        <begin position="20"/>
        <end position="1571"/>
    </location>
</feature>
<keyword evidence="16" id="KW-1185">Reference proteome</keyword>
<accession>A0AAV6G7Y7</accession>
<comment type="similarity">
    <text evidence="11">Belongs to the type VI collagen family.</text>
</comment>
<feature type="signal peptide" evidence="13">
    <location>
        <begin position="1"/>
        <end position="19"/>
    </location>
</feature>
<dbReference type="InterPro" id="IPR002035">
    <property type="entry name" value="VWF_A"/>
</dbReference>
<feature type="compositionally biased region" description="Low complexity" evidence="12">
    <location>
        <begin position="1021"/>
        <end position="1036"/>
    </location>
</feature>
<dbReference type="PRINTS" id="PR00453">
    <property type="entry name" value="VWFADOMAIN"/>
</dbReference>
<organism evidence="15 16">
    <name type="scientific">Alosa alosa</name>
    <name type="common">allis shad</name>
    <dbReference type="NCBI Taxonomy" id="278164"/>
    <lineage>
        <taxon>Eukaryota</taxon>
        <taxon>Metazoa</taxon>
        <taxon>Chordata</taxon>
        <taxon>Craniata</taxon>
        <taxon>Vertebrata</taxon>
        <taxon>Euteleostomi</taxon>
        <taxon>Actinopterygii</taxon>
        <taxon>Neopterygii</taxon>
        <taxon>Teleostei</taxon>
        <taxon>Clupei</taxon>
        <taxon>Clupeiformes</taxon>
        <taxon>Clupeoidei</taxon>
        <taxon>Clupeidae</taxon>
        <taxon>Alosa</taxon>
    </lineage>
</organism>
<keyword evidence="9" id="KW-0379">Hydroxylation</keyword>
<protein>
    <recommendedName>
        <fullName evidence="14">VWFA domain-containing protein</fullName>
    </recommendedName>
</protein>
<evidence type="ECO:0000256" key="13">
    <source>
        <dbReference type="SAM" id="SignalP"/>
    </source>
</evidence>
<feature type="compositionally biased region" description="Basic and acidic residues" evidence="12">
    <location>
        <begin position="993"/>
        <end position="1002"/>
    </location>
</feature>
<evidence type="ECO:0000313" key="16">
    <source>
        <dbReference type="Proteomes" id="UP000823561"/>
    </source>
</evidence>
<feature type="domain" description="VWFA" evidence="14">
    <location>
        <begin position="1391"/>
        <end position="1571"/>
    </location>
</feature>
<dbReference type="InterPro" id="IPR050525">
    <property type="entry name" value="ECM_Assembly_Org"/>
</dbReference>
<dbReference type="InterPro" id="IPR036465">
    <property type="entry name" value="vWFA_dom_sf"/>
</dbReference>
<dbReference type="FunFam" id="3.40.50.410:FF:000004">
    <property type="entry name" value="collagen alpha-6(VI) chain"/>
    <property type="match status" value="1"/>
</dbReference>
<evidence type="ECO:0000259" key="14">
    <source>
        <dbReference type="PROSITE" id="PS50234"/>
    </source>
</evidence>
<keyword evidence="7" id="KW-0176">Collagen</keyword>
<gene>
    <name evidence="15" type="ORF">AALO_G00177560</name>
</gene>
<dbReference type="Pfam" id="PF01391">
    <property type="entry name" value="Collagen"/>
    <property type="match status" value="1"/>
</dbReference>
<keyword evidence="4 13" id="KW-0732">Signal</keyword>
<dbReference type="Gene3D" id="3.40.50.410">
    <property type="entry name" value="von Willebrand factor, type A domain"/>
    <property type="match status" value="5"/>
</dbReference>
<sequence length="1571" mass="171142">MALLLVIVLIGSYVSVCAAEQKVCTQEAVADIVFLVDGSWSIGEKNFQQVQTFLHTLLDSFSVSPDQVRIGLVQYSTFPQTEFLLNTYQHKQEIIASIKKLPYKGGSTMTGLGLDFILKEQFTEQAGSRARQGVPQIAVVITDGRSQDDVEPHADDLRRRGIILYAIGIKDADAEQLRKIGNEPHDQHVYSVSDFSALQGISQNIVQVLCTTVEEAKGQITQASQGCQIDMADIIFLVDGSQSVSHEQFQSMQHLMSSIVNSSSIGENHVRIGGIVYSTEPQIQFALNQYETKKELRQAISRLRPSRGDTYTSRALRYSLKYFNGVQSNKRGHKFLIIITNEEASDAQQLEETSAKLRNDGISIFGIGVKQIGNKQLRNHLLTMTNNHDRVFYVDDFNALEVLDRRITQEICNVNKADCKMDLVMLVDGSESIADSHFSIMKKFMMDMVKSFNISSSFLQVGVAQFSTYQQKEFYLNEYENGTAVIRAIDGIKQLREGMKIVPGLKFIQEFFKTEHGSRRSMGVRQTLLLITDGETDEDVEAATDDLRADKIDVFVIGVGRVQTDQLLKIAGSQDRYFPIKAYEELTKMLPTLVGTFCPRSDDPNINPDLDPGCNVDIAIGFDYARRQINLPLVLGPFQLKQQLPKIINKISSLDNICCAPNSIIKTKIAFNLVNEEGKELDYFPFQEYNSDVVKKVTDIVINKDSVFNTPLLKSFEKVFKDSAAKVKVLIIFSDGLDEPVEKLELELSHLRRSGVSALVTVALEGAQNTHELQMLEFGGSFGYKKPFSIRMYNIEEGIRKEIDTATERVCCGVMCKCSGPDGMRGPRGPPGQKGNPGPKGHEGYPGEEGGSGYRGPPGQTGIQGDAGCRGIRGHKGTRGYNGDVGEDGEHGLDGVHGEQGETGVAGVPGDRGEPGSPGRQGIKGVPGIEGQHGRKGDTGEPGAGNIFAGQKGQQGNRGRQGDTGQDGLAGRPGDPGNLGPAGRRGPPGIKGSRGDPGDHGHLGHFGLKGPPGNKGPMGHPGPIGLPGVPGLQGPRGSTGHIGHRGSPGQKGHKGQPGEPGVKGDIGSVGPRGPQGQDGRDGYGFPGPKGSKGQQGYPGYPGLQGEHGAKGQSGGPGSKGSWGQGGKSGRDGPQGEPGTPGLAGHRGPRGASGPRQMSDCELVNYVRDNCGHEDCPAYPTELVIALDMSEDVTPEVFERMRAIVHHLLEDMSIAESNCPRGARVAIVSFSSSVKYLVRFSDYHRKKHLIEEVNNIALERTSNRRNIGTAMRFVARHVFKRTRKSLLMRKVAVFVTNGASQDIKAINTAVLEFKAHHIHPAVISFRNAPNVLHALEADETRSFIVKLMGSGQELKPQLSEVQKCIICYDPCKRASSCSSVNQAPTPIQVDLDLAVLVDGSHFVQADHYGGVKELLGSVLEQIAVSSQPSRSDNQARVALYQVSSAYRPTAGQVPVQQEFDFMRFQDSSSMKSHIFQSMQQLGGSSRLGYALKWVINRGLLTATKPRRNRMVLAIIGGETSYWDRAQLEYASKLARCQGVVLFTLTVGDNFNTTQVEELASLPWSNIWSIWER</sequence>
<evidence type="ECO:0000256" key="10">
    <source>
        <dbReference type="ARBA" id="ARBA00043858"/>
    </source>
</evidence>
<feature type="domain" description="VWFA" evidence="14">
    <location>
        <begin position="233"/>
        <end position="411"/>
    </location>
</feature>
<evidence type="ECO:0000256" key="11">
    <source>
        <dbReference type="ARBA" id="ARBA00044000"/>
    </source>
</evidence>
<keyword evidence="8" id="KW-0325">Glycoprotein</keyword>
<evidence type="ECO:0000256" key="9">
    <source>
        <dbReference type="ARBA" id="ARBA00023278"/>
    </source>
</evidence>
<evidence type="ECO:0000256" key="6">
    <source>
        <dbReference type="ARBA" id="ARBA00022889"/>
    </source>
</evidence>